<evidence type="ECO:0000256" key="1">
    <source>
        <dbReference type="SAM" id="Phobius"/>
    </source>
</evidence>
<evidence type="ECO:0000313" key="2">
    <source>
        <dbReference type="EMBL" id="QPJ99080.1"/>
    </source>
</evidence>
<organism evidence="2">
    <name type="scientific">Enterobacter mori</name>
    <dbReference type="NCBI Taxonomy" id="539813"/>
    <lineage>
        <taxon>Bacteria</taxon>
        <taxon>Pseudomonadati</taxon>
        <taxon>Pseudomonadota</taxon>
        <taxon>Gammaproteobacteria</taxon>
        <taxon>Enterobacterales</taxon>
        <taxon>Enterobacteriaceae</taxon>
        <taxon>Enterobacter</taxon>
    </lineage>
</organism>
<accession>A0A7T0GZH4</accession>
<feature type="transmembrane region" description="Helical" evidence="1">
    <location>
        <begin position="218"/>
        <end position="241"/>
    </location>
</feature>
<reference evidence="2" key="1">
    <citation type="submission" date="2020-09" db="EMBL/GenBank/DDBJ databases">
        <title>First Report of a novel Colistin-Resistant species of Enterobacter cloacae complex Producing MCR-5 isolated from hospital sewage water.</title>
        <authorList>
            <person name="Zhou K."/>
        </authorList>
    </citation>
    <scope>NUCLEOTIDE SEQUENCE [LARGE SCALE GENOMIC DNA]</scope>
    <source>
        <strain evidence="2">HSW1412</strain>
    </source>
</reference>
<proteinExistence type="predicted"/>
<keyword evidence="1" id="KW-0472">Membrane</keyword>
<feature type="transmembrane region" description="Helical" evidence="1">
    <location>
        <begin position="12"/>
        <end position="39"/>
    </location>
</feature>
<protein>
    <submittedName>
        <fullName evidence="2">Uncharacterized protein</fullName>
    </submittedName>
</protein>
<keyword evidence="1" id="KW-0812">Transmembrane</keyword>
<keyword evidence="1" id="KW-1133">Transmembrane helix</keyword>
<name>A0A7T0GZH4_9ENTR</name>
<gene>
    <name evidence="2" type="ORF">IDM36_14240</name>
</gene>
<feature type="transmembrane region" description="Helical" evidence="1">
    <location>
        <begin position="114"/>
        <end position="133"/>
    </location>
</feature>
<dbReference type="EMBL" id="CP061801">
    <property type="protein sequence ID" value="QPJ99080.1"/>
    <property type="molecule type" value="Genomic_DNA"/>
</dbReference>
<dbReference type="AlphaFoldDB" id="A0A7T0GZH4"/>
<sequence length="254" mass="28823">MSNYISEALGDYKAYLLVFFALLFFMKLPSISFFTGLILKLFRIKYSDKEYCEYDEKIYNQQLFRLKNGVRVASTDDAKLISTALNEGKIERSTLRFTGLFGAVGVKRTMRLEAVSTMFFGVLFIITACGILYDAPYMKAGYVTYNISDSEKLYISKYRVYDKRNNHSWNKIECMDIIKNSASAQYLKDACIYITTDDGDLRAELQDAINSETTGKKVLAGLITILFATGGLIMVGFNNFLNLNKTVCDLKGIR</sequence>